<evidence type="ECO:0000313" key="1">
    <source>
        <dbReference type="EMBL" id="GAA1674477.1"/>
    </source>
</evidence>
<dbReference type="PANTHER" id="PTHR34613">
    <property type="entry name" value="SLL0800 PROTEIN"/>
    <property type="match status" value="1"/>
</dbReference>
<evidence type="ECO:0008006" key="3">
    <source>
        <dbReference type="Google" id="ProtNLM"/>
    </source>
</evidence>
<gene>
    <name evidence="1" type="ORF">GCM10009765_24840</name>
</gene>
<organism evidence="1 2">
    <name type="scientific">Fodinicola feengrottensis</name>
    <dbReference type="NCBI Taxonomy" id="435914"/>
    <lineage>
        <taxon>Bacteria</taxon>
        <taxon>Bacillati</taxon>
        <taxon>Actinomycetota</taxon>
        <taxon>Actinomycetes</taxon>
        <taxon>Mycobacteriales</taxon>
        <taxon>Fodinicola</taxon>
    </lineage>
</organism>
<proteinExistence type="predicted"/>
<dbReference type="EMBL" id="BAAANY010000008">
    <property type="protein sequence ID" value="GAA1674477.1"/>
    <property type="molecule type" value="Genomic_DNA"/>
</dbReference>
<keyword evidence="2" id="KW-1185">Reference proteome</keyword>
<dbReference type="PANTHER" id="PTHR34613:SF1">
    <property type="entry name" value="SLL6017 PROTEIN"/>
    <property type="match status" value="1"/>
</dbReference>
<dbReference type="Proteomes" id="UP001500618">
    <property type="component" value="Unassembled WGS sequence"/>
</dbReference>
<reference evidence="1 2" key="1">
    <citation type="journal article" date="2019" name="Int. J. Syst. Evol. Microbiol.">
        <title>The Global Catalogue of Microorganisms (GCM) 10K type strain sequencing project: providing services to taxonomists for standard genome sequencing and annotation.</title>
        <authorList>
            <consortium name="The Broad Institute Genomics Platform"/>
            <consortium name="The Broad Institute Genome Sequencing Center for Infectious Disease"/>
            <person name="Wu L."/>
            <person name="Ma J."/>
        </authorList>
    </citation>
    <scope>NUCLEOTIDE SEQUENCE [LARGE SCALE GENOMIC DNA]</scope>
    <source>
        <strain evidence="1 2">JCM 14718</strain>
    </source>
</reference>
<evidence type="ECO:0000313" key="2">
    <source>
        <dbReference type="Proteomes" id="UP001500618"/>
    </source>
</evidence>
<name>A0ABN2GP01_9ACTN</name>
<comment type="caution">
    <text evidence="1">The sequence shown here is derived from an EMBL/GenBank/DDBJ whole genome shotgun (WGS) entry which is preliminary data.</text>
</comment>
<sequence length="288" mass="32811">MKTMETTGKPKFDDVKGHGSRYDNATKLLSADERAELCRWLGATVPSLARVASEDLAANPLRVDYLMHTGKRQLTHVEFERRPTADLGRRMFCYLGRLQERHRGYHIEQFVVVLADGNPPEEWELGGARVRYRVHKLREQDPDSLLARPATAPFAVLACAEPAGRLALLTRVLKAIWDFDYDEGRRKTLVEMAATLAEIYLTFEEVEVAWKESAMLYPMTEGKIYRHVYAEGEDKGRAEERAEMIVAMLEERFGGDPGIVLIAARLSALDRREAYRLVWAAESLDDLR</sequence>
<accession>A0ABN2GP01</accession>
<protein>
    <recommendedName>
        <fullName evidence="3">Rpn family recombination-promoting nuclease/putative transposase</fullName>
    </recommendedName>
</protein>